<gene>
    <name evidence="1" type="primary">zntB_1</name>
    <name evidence="1" type="ORF">ARTV_0334</name>
</gene>
<dbReference type="EMBL" id="UFQR01000001">
    <property type="protein sequence ID" value="SSW94804.1"/>
    <property type="molecule type" value="Genomic_DNA"/>
</dbReference>
<accession>A0A3B0MHB2</accession>
<reference evidence="1" key="1">
    <citation type="submission" date="2018-04" db="EMBL/GenBank/DDBJ databases">
        <authorList>
            <person name="Go L.Y."/>
            <person name="Mitchell J.A."/>
        </authorList>
    </citation>
    <scope>NUCLEOTIDE SEQUENCE</scope>
    <source>
        <strain evidence="1">ARTV</strain>
    </source>
</reference>
<proteinExistence type="predicted"/>
<dbReference type="Gene3D" id="3.30.460.20">
    <property type="entry name" value="CorA soluble domain-like"/>
    <property type="match status" value="1"/>
</dbReference>
<sequence length="53" mass="5947">MAIYGSIIQGSEPVYAYQLDGEGGFIAIDVNAEATPQMPFWLHYAYRNKASYQ</sequence>
<evidence type="ECO:0000313" key="1">
    <source>
        <dbReference type="EMBL" id="SSW94804.1"/>
    </source>
</evidence>
<name>A0A3B0MHB2_9GAMM</name>
<organism evidence="1">
    <name type="scientific">Arsenophonus endosymbiont of Trialeurodes vaporariorum</name>
    <dbReference type="NCBI Taxonomy" id="235567"/>
    <lineage>
        <taxon>Bacteria</taxon>
        <taxon>Pseudomonadati</taxon>
        <taxon>Pseudomonadota</taxon>
        <taxon>Gammaproteobacteria</taxon>
        <taxon>Enterobacterales</taxon>
        <taxon>Morganellaceae</taxon>
        <taxon>Arsenophonus</taxon>
    </lineage>
</organism>
<dbReference type="AlphaFoldDB" id="A0A3B0MHB2"/>
<protein>
    <submittedName>
        <fullName evidence="1">Zinc transport protein ZntB</fullName>
    </submittedName>
</protein>